<dbReference type="EMBL" id="CABFNS010001012">
    <property type="protein sequence ID" value="VUC37574.1"/>
    <property type="molecule type" value="Genomic_DNA"/>
</dbReference>
<protein>
    <submittedName>
        <fullName evidence="2">Uncharacterized protein</fullName>
    </submittedName>
</protein>
<comment type="caution">
    <text evidence="2">The sequence shown here is derived from an EMBL/GenBank/DDBJ whole genome shotgun (WGS) entry which is preliminary data.</text>
</comment>
<reference evidence="2 3" key="1">
    <citation type="submission" date="2019-06" db="EMBL/GenBank/DDBJ databases">
        <authorList>
            <person name="Broberg M."/>
        </authorList>
    </citation>
    <scope>NUCLEOTIDE SEQUENCE [LARGE SCALE GENOMIC DNA]</scope>
</reference>
<organism evidence="2 3">
    <name type="scientific">Bionectria ochroleuca</name>
    <name type="common">Gliocladium roseum</name>
    <dbReference type="NCBI Taxonomy" id="29856"/>
    <lineage>
        <taxon>Eukaryota</taxon>
        <taxon>Fungi</taxon>
        <taxon>Dikarya</taxon>
        <taxon>Ascomycota</taxon>
        <taxon>Pezizomycotina</taxon>
        <taxon>Sordariomycetes</taxon>
        <taxon>Hypocreomycetidae</taxon>
        <taxon>Hypocreales</taxon>
        <taxon>Bionectriaceae</taxon>
        <taxon>Clonostachys</taxon>
    </lineage>
</organism>
<sequence length="71" mass="7865">MVDSVKSKNGWRKGDVAGKVDDNQNHETPCWKDPHYTQALRGCGRGKSPVVPETVVIVAEFSERARVANEL</sequence>
<feature type="region of interest" description="Disordered" evidence="1">
    <location>
        <begin position="1"/>
        <end position="34"/>
    </location>
</feature>
<evidence type="ECO:0000256" key="1">
    <source>
        <dbReference type="SAM" id="MobiDB-lite"/>
    </source>
</evidence>
<keyword evidence="3" id="KW-1185">Reference proteome</keyword>
<feature type="compositionally biased region" description="Basic and acidic residues" evidence="1">
    <location>
        <begin position="12"/>
        <end position="34"/>
    </location>
</feature>
<evidence type="ECO:0000313" key="3">
    <source>
        <dbReference type="Proteomes" id="UP000766486"/>
    </source>
</evidence>
<accession>A0ABY6V4P7</accession>
<gene>
    <name evidence="2" type="ORF">CLO192961_LOCUS476174</name>
</gene>
<evidence type="ECO:0000313" key="2">
    <source>
        <dbReference type="EMBL" id="VUC37574.1"/>
    </source>
</evidence>
<dbReference type="Proteomes" id="UP000766486">
    <property type="component" value="Unassembled WGS sequence"/>
</dbReference>
<proteinExistence type="predicted"/>
<name>A0ABY6V4P7_BIOOC</name>